<reference evidence="2 3" key="1">
    <citation type="journal article" date="2018" name="Gigascience">
        <title>Genomes of trombidid mites reveal novel predicted allergens and laterally-transferred genes associated with secondary metabolism.</title>
        <authorList>
            <person name="Dong X."/>
            <person name="Chaisiri K."/>
            <person name="Xia D."/>
            <person name="Armstrong S.D."/>
            <person name="Fang Y."/>
            <person name="Donnelly M.J."/>
            <person name="Kadowaki T."/>
            <person name="McGarry J.W."/>
            <person name="Darby A.C."/>
            <person name="Makepeace B.L."/>
        </authorList>
    </citation>
    <scope>NUCLEOTIDE SEQUENCE [LARGE SCALE GENOMIC DNA]</scope>
    <source>
        <strain evidence="2">UoL-WK</strain>
    </source>
</reference>
<comment type="caution">
    <text evidence="2">The sequence shown here is derived from an EMBL/GenBank/DDBJ whole genome shotgun (WGS) entry which is preliminary data.</text>
</comment>
<feature type="domain" description="Calcineurin-like phosphoesterase" evidence="1">
    <location>
        <begin position="10"/>
        <end position="83"/>
    </location>
</feature>
<protein>
    <recommendedName>
        <fullName evidence="1">Calcineurin-like phosphoesterase domain-containing protein</fullName>
    </recommendedName>
</protein>
<dbReference type="Gene3D" id="3.60.21.10">
    <property type="match status" value="1"/>
</dbReference>
<dbReference type="Proteomes" id="UP000285301">
    <property type="component" value="Unassembled WGS sequence"/>
</dbReference>
<organism evidence="2 3">
    <name type="scientific">Dinothrombium tinctorium</name>
    <dbReference type="NCBI Taxonomy" id="1965070"/>
    <lineage>
        <taxon>Eukaryota</taxon>
        <taxon>Metazoa</taxon>
        <taxon>Ecdysozoa</taxon>
        <taxon>Arthropoda</taxon>
        <taxon>Chelicerata</taxon>
        <taxon>Arachnida</taxon>
        <taxon>Acari</taxon>
        <taxon>Acariformes</taxon>
        <taxon>Trombidiformes</taxon>
        <taxon>Prostigmata</taxon>
        <taxon>Anystina</taxon>
        <taxon>Parasitengona</taxon>
        <taxon>Trombidioidea</taxon>
        <taxon>Trombidiidae</taxon>
        <taxon>Dinothrombium</taxon>
    </lineage>
</organism>
<dbReference type="Pfam" id="PF11901">
    <property type="entry name" value="DM9"/>
    <property type="match status" value="1"/>
</dbReference>
<dbReference type="STRING" id="1965070.A0A3S3PJZ3"/>
<sequence>MIDWLYNVMKHANNNRDKQPWVVVVGHRPLYCTSSKPCRCTNGSTFVRKGFKNFGRYFGITPLEDVLYETGVDLVFSGHNHHYERTLPVYNHQFALKLQLLNSSASDPYFNPKASVYIVTGAAGEFWQWFPTSDGYLPENAVIGGEDINGEPLFVGRAIQAGDTIPGKVVPSHGVCYVSYGGREHAHREYQVLVSNRELKWKKAKEGKVKKRAIPAGLCEDGELLFVGRAFHDNSLVIGKVHPSHGVLYFPFGGQEHHTSVYEILRYKKH</sequence>
<gene>
    <name evidence="2" type="ORF">B4U79_06797</name>
</gene>
<name>A0A3S3PJZ3_9ACAR</name>
<proteinExistence type="predicted"/>
<dbReference type="EMBL" id="NCKU01001795">
    <property type="protein sequence ID" value="RWS11233.1"/>
    <property type="molecule type" value="Genomic_DNA"/>
</dbReference>
<dbReference type="PANTHER" id="PTHR31649">
    <property type="entry name" value="AGAP009604-PA"/>
    <property type="match status" value="1"/>
</dbReference>
<dbReference type="InterPro" id="IPR006616">
    <property type="entry name" value="DM9_repeat"/>
</dbReference>
<dbReference type="InterPro" id="IPR004843">
    <property type="entry name" value="Calcineurin-like_PHP"/>
</dbReference>
<dbReference type="InterPro" id="IPR029052">
    <property type="entry name" value="Metallo-depent_PP-like"/>
</dbReference>
<dbReference type="SMART" id="SM00696">
    <property type="entry name" value="DM9"/>
    <property type="match status" value="2"/>
</dbReference>
<dbReference type="GO" id="GO:0016787">
    <property type="term" value="F:hydrolase activity"/>
    <property type="evidence" value="ECO:0007669"/>
    <property type="project" value="InterPro"/>
</dbReference>
<keyword evidence="3" id="KW-1185">Reference proteome</keyword>
<dbReference type="SUPFAM" id="SSF56300">
    <property type="entry name" value="Metallo-dependent phosphatases"/>
    <property type="match status" value="1"/>
</dbReference>
<dbReference type="OrthoDB" id="2142040at2759"/>
<evidence type="ECO:0000259" key="1">
    <source>
        <dbReference type="Pfam" id="PF00149"/>
    </source>
</evidence>
<evidence type="ECO:0000313" key="2">
    <source>
        <dbReference type="EMBL" id="RWS11233.1"/>
    </source>
</evidence>
<dbReference type="Pfam" id="PF00149">
    <property type="entry name" value="Metallophos"/>
    <property type="match status" value="1"/>
</dbReference>
<dbReference type="AlphaFoldDB" id="A0A3S3PJZ3"/>
<accession>A0A3S3PJZ3</accession>
<evidence type="ECO:0000313" key="3">
    <source>
        <dbReference type="Proteomes" id="UP000285301"/>
    </source>
</evidence>
<dbReference type="PANTHER" id="PTHR31649:SF1">
    <property type="entry name" value="FARNESOIC ACID O-METHYL TRANSFERASE DOMAIN-CONTAINING PROTEIN"/>
    <property type="match status" value="1"/>
</dbReference>